<dbReference type="AlphaFoldDB" id="A0A1M6DEM8"/>
<protein>
    <submittedName>
        <fullName evidence="2">Uncharacterized protein</fullName>
    </submittedName>
</protein>
<accession>A0A1M6DEM8</accession>
<dbReference type="Proteomes" id="UP000184512">
    <property type="component" value="Unassembled WGS sequence"/>
</dbReference>
<dbReference type="STRING" id="1123357.SAMN02745244_00910"/>
<keyword evidence="3" id="KW-1185">Reference proteome</keyword>
<proteinExistence type="predicted"/>
<reference evidence="2 3" key="1">
    <citation type="submission" date="2016-11" db="EMBL/GenBank/DDBJ databases">
        <authorList>
            <person name="Jaros S."/>
            <person name="Januszkiewicz K."/>
            <person name="Wedrychowicz H."/>
        </authorList>
    </citation>
    <scope>NUCLEOTIDE SEQUENCE [LARGE SCALE GENOMIC DNA]</scope>
    <source>
        <strain evidence="2 3">DSM 12906</strain>
    </source>
</reference>
<evidence type="ECO:0000313" key="2">
    <source>
        <dbReference type="EMBL" id="SHI71595.1"/>
    </source>
</evidence>
<dbReference type="EMBL" id="FQZG01000012">
    <property type="protein sequence ID" value="SHI71595.1"/>
    <property type="molecule type" value="Genomic_DNA"/>
</dbReference>
<evidence type="ECO:0000313" key="3">
    <source>
        <dbReference type="Proteomes" id="UP000184512"/>
    </source>
</evidence>
<evidence type="ECO:0000256" key="1">
    <source>
        <dbReference type="SAM" id="MobiDB-lite"/>
    </source>
</evidence>
<feature type="region of interest" description="Disordered" evidence="1">
    <location>
        <begin position="37"/>
        <end position="66"/>
    </location>
</feature>
<name>A0A1M6DEM8_9ACTN</name>
<organism evidence="2 3">
    <name type="scientific">Tessaracoccus bendigoensis DSM 12906</name>
    <dbReference type="NCBI Taxonomy" id="1123357"/>
    <lineage>
        <taxon>Bacteria</taxon>
        <taxon>Bacillati</taxon>
        <taxon>Actinomycetota</taxon>
        <taxon>Actinomycetes</taxon>
        <taxon>Propionibacteriales</taxon>
        <taxon>Propionibacteriaceae</taxon>
        <taxon>Tessaracoccus</taxon>
    </lineage>
</organism>
<sequence>MSTIPDSMHGQHGFIVQSSNEPVIVLNGASTVQASRTAVQTPAYRRQSPATGAAMSTIPDSIRDTP</sequence>
<gene>
    <name evidence="2" type="ORF">SAMN02745244_00910</name>
</gene>